<dbReference type="Proteomes" id="UP000295399">
    <property type="component" value="Unassembled WGS sequence"/>
</dbReference>
<dbReference type="Pfam" id="PF03937">
    <property type="entry name" value="Sdh5"/>
    <property type="match status" value="1"/>
</dbReference>
<comment type="similarity">
    <text evidence="1">Belongs to the SdhE FAD assembly factor family.</text>
</comment>
<organism evidence="5 6">
    <name type="scientific">Rhodothalassium salexigens DSM 2132</name>
    <dbReference type="NCBI Taxonomy" id="1188247"/>
    <lineage>
        <taxon>Bacteria</taxon>
        <taxon>Pseudomonadati</taxon>
        <taxon>Pseudomonadota</taxon>
        <taxon>Alphaproteobacteria</taxon>
        <taxon>Rhodothalassiales</taxon>
        <taxon>Rhodothalassiaceae</taxon>
        <taxon>Rhodothalassium</taxon>
    </lineage>
</organism>
<dbReference type="SUPFAM" id="SSF109910">
    <property type="entry name" value="YgfY-like"/>
    <property type="match status" value="1"/>
</dbReference>
<evidence type="ECO:0000313" key="5">
    <source>
        <dbReference type="EMBL" id="TCP37793.1"/>
    </source>
</evidence>
<dbReference type="AlphaFoldDB" id="A0A4R2PPU4"/>
<evidence type="ECO:0000256" key="1">
    <source>
        <dbReference type="ARBA" id="ARBA00008571"/>
    </source>
</evidence>
<gene>
    <name evidence="5" type="ORF">EV659_102200</name>
</gene>
<dbReference type="InterPro" id="IPR005631">
    <property type="entry name" value="SDH"/>
</dbReference>
<feature type="compositionally biased region" description="Low complexity" evidence="4">
    <location>
        <begin position="18"/>
        <end position="28"/>
    </location>
</feature>
<dbReference type="OrthoDB" id="9807264at2"/>
<comment type="caution">
    <text evidence="5">The sequence shown here is derived from an EMBL/GenBank/DDBJ whole genome shotgun (WGS) entry which is preliminary data.</text>
</comment>
<sequence>MAAPSEDRPPRPGRDAALDAAAQAAAHKAAAETPQDLATRKRRLVFRAWHRGIKEADLILGQFVERHIDSWDADDVRWMERLFEENDQDILTWITAPDPAIPEPFDTPLMAALRALDYMRPRA</sequence>
<proteinExistence type="inferred from homology"/>
<evidence type="ECO:0000313" key="6">
    <source>
        <dbReference type="Proteomes" id="UP000295399"/>
    </source>
</evidence>
<accession>A0A4R2PPU4</accession>
<evidence type="ECO:0000256" key="4">
    <source>
        <dbReference type="SAM" id="MobiDB-lite"/>
    </source>
</evidence>
<dbReference type="EMBL" id="SLXO01000002">
    <property type="protein sequence ID" value="TCP37793.1"/>
    <property type="molecule type" value="Genomic_DNA"/>
</dbReference>
<protein>
    <recommendedName>
        <fullName evidence="2">FAD assembly factor SdhE</fullName>
    </recommendedName>
</protein>
<keyword evidence="6" id="KW-1185">Reference proteome</keyword>
<dbReference type="RefSeq" id="WP_132707451.1">
    <property type="nucleotide sequence ID" value="NZ_JACIGF010000002.1"/>
</dbReference>
<feature type="region of interest" description="Disordered" evidence="4">
    <location>
        <begin position="1"/>
        <end position="34"/>
    </location>
</feature>
<dbReference type="InterPro" id="IPR036714">
    <property type="entry name" value="SDH_sf"/>
</dbReference>
<dbReference type="PANTHER" id="PTHR12469:SF2">
    <property type="entry name" value="SUCCINATE DEHYDROGENASE ASSEMBLY FACTOR 2, MITOCHONDRIAL"/>
    <property type="match status" value="1"/>
</dbReference>
<name>A0A4R2PPU4_RHOSA</name>
<evidence type="ECO:0000256" key="3">
    <source>
        <dbReference type="ARBA" id="ARBA00023186"/>
    </source>
</evidence>
<feature type="compositionally biased region" description="Basic and acidic residues" evidence="4">
    <location>
        <begin position="1"/>
        <end position="17"/>
    </location>
</feature>
<reference evidence="5 6" key="1">
    <citation type="submission" date="2019-03" db="EMBL/GenBank/DDBJ databases">
        <title>Genomic Encyclopedia of Type Strains, Phase IV (KMG-IV): sequencing the most valuable type-strain genomes for metagenomic binning, comparative biology and taxonomic classification.</title>
        <authorList>
            <person name="Goeker M."/>
        </authorList>
    </citation>
    <scope>NUCLEOTIDE SEQUENCE [LARGE SCALE GENOMIC DNA]</scope>
    <source>
        <strain evidence="5 6">DSM 2132</strain>
    </source>
</reference>
<dbReference type="InParanoid" id="A0A4R2PPU4"/>
<evidence type="ECO:0000256" key="2">
    <source>
        <dbReference type="ARBA" id="ARBA00019418"/>
    </source>
</evidence>
<dbReference type="Gene3D" id="1.10.150.250">
    <property type="entry name" value="Flavinator of succinate dehydrogenase"/>
    <property type="match status" value="1"/>
</dbReference>
<keyword evidence="3" id="KW-0143">Chaperone</keyword>
<dbReference type="PANTHER" id="PTHR12469">
    <property type="entry name" value="PROTEIN EMI5 HOMOLOG, MITOCHONDRIAL"/>
    <property type="match status" value="1"/>
</dbReference>
<dbReference type="GO" id="GO:0006099">
    <property type="term" value="P:tricarboxylic acid cycle"/>
    <property type="evidence" value="ECO:0007669"/>
    <property type="project" value="TreeGrafter"/>
</dbReference>